<accession>A0A0G4ASP3</accession>
<sequence length="174" mass="19706">MGEGSKKSKKDSKWFKAKAFELIERFGKENKDKEISPYLEHAVKAIEQTLFAGKIPDAITIPTGDDPEGKNISIHLKQKSLEHRQIDEIQKEAAKSLIRKFSEINATTKSDAQQSGLIRDKVGNSGKYEFLYRNLSPEVEILEVQYSGGGRIFGFFTQEIFNVVCIRTDHVNID</sequence>
<evidence type="ECO:0000313" key="1">
    <source>
        <dbReference type="EMBL" id="AKM77767.1"/>
    </source>
</evidence>
<protein>
    <submittedName>
        <fullName evidence="1">Uncharacterized protein</fullName>
    </submittedName>
</protein>
<dbReference type="Proteomes" id="UP000035656">
    <property type="component" value="Chromosome"/>
</dbReference>
<dbReference type="EMBL" id="CP011209">
    <property type="protein sequence ID" value="AKM77767.1"/>
    <property type="molecule type" value="Genomic_DNA"/>
</dbReference>
<dbReference type="STRING" id="1619007.UX70_C0001G0029"/>
<gene>
    <name evidence="1" type="ORF">UX70_C0001G0029</name>
</gene>
<dbReference type="AlphaFoldDB" id="A0A0G4ASP3"/>
<name>A0A0G4ASP3_9BACT</name>
<evidence type="ECO:0000313" key="2">
    <source>
        <dbReference type="Proteomes" id="UP000035656"/>
    </source>
</evidence>
<dbReference type="KEGG" id="pwo:UX70_C0001G0029"/>
<proteinExistence type="predicted"/>
<reference evidence="1 2" key="1">
    <citation type="journal article" date="2015" name="Nature">
        <title>rRNA introns, odd ribosomes, and small enigmatic genomes across a large radiation of phyla.</title>
        <authorList>
            <person name="Brown C.T."/>
            <person name="Hug L.A."/>
            <person name="Thomas B.C."/>
            <person name="Sharon I."/>
            <person name="Castelle C.J."/>
            <person name="Singh A."/>
            <person name="Wilkins M.J."/>
            <person name="Williams K.H."/>
            <person name="Banfield J.F."/>
        </authorList>
    </citation>
    <scope>NUCLEOTIDE SEQUENCE [LARGE SCALE GENOMIC DNA]</scope>
</reference>
<organism evidence="1 2">
    <name type="scientific">Candidatus Wolfebacteria bacterium GW2011_GWB1_47_1</name>
    <dbReference type="NCBI Taxonomy" id="1619007"/>
    <lineage>
        <taxon>Bacteria</taxon>
        <taxon>Candidatus Wolfeibacteriota</taxon>
    </lineage>
</organism>